<proteinExistence type="inferred from homology"/>
<dbReference type="GO" id="GO:0051537">
    <property type="term" value="F:2 iron, 2 sulfur cluster binding"/>
    <property type="evidence" value="ECO:0007669"/>
    <property type="project" value="UniProtKB-KW"/>
</dbReference>
<dbReference type="InterPro" id="IPR042096">
    <property type="entry name" value="Dihydro-acid_dehy_C"/>
</dbReference>
<dbReference type="GO" id="GO:0009097">
    <property type="term" value="P:isoleucine biosynthetic process"/>
    <property type="evidence" value="ECO:0007669"/>
    <property type="project" value="UniProtKB-UniPathway"/>
</dbReference>
<evidence type="ECO:0000256" key="6">
    <source>
        <dbReference type="ARBA" id="ARBA00022842"/>
    </source>
</evidence>
<dbReference type="InterPro" id="IPR004404">
    <property type="entry name" value="DihydroxyA_deHydtase"/>
</dbReference>
<keyword evidence="9 18" id="KW-0456">Lyase</keyword>
<dbReference type="Pfam" id="PF00920">
    <property type="entry name" value="ILVD_EDD_N"/>
    <property type="match status" value="1"/>
</dbReference>
<evidence type="ECO:0000256" key="12">
    <source>
        <dbReference type="ARBA" id="ARBA00029436"/>
    </source>
</evidence>
<evidence type="ECO:0000259" key="17">
    <source>
        <dbReference type="Pfam" id="PF24877"/>
    </source>
</evidence>
<comment type="pathway">
    <text evidence="12">Amino-acid biosynthesis; L-valine biosynthesis; L-valine from pyruvate: step 3/4.</text>
</comment>
<evidence type="ECO:0000256" key="2">
    <source>
        <dbReference type="ARBA" id="ARBA00006486"/>
    </source>
</evidence>
<evidence type="ECO:0000256" key="1">
    <source>
        <dbReference type="ARBA" id="ARBA00001946"/>
    </source>
</evidence>
<dbReference type="Pfam" id="PF24877">
    <property type="entry name" value="ILV_EDD_C"/>
    <property type="match status" value="1"/>
</dbReference>
<dbReference type="GO" id="GO:0046872">
    <property type="term" value="F:metal ion binding"/>
    <property type="evidence" value="ECO:0007669"/>
    <property type="project" value="UniProtKB-KW"/>
</dbReference>
<evidence type="ECO:0000313" key="18">
    <source>
        <dbReference type="EMBL" id="CBI06923.1"/>
    </source>
</evidence>
<dbReference type="InterPro" id="IPR020558">
    <property type="entry name" value="DiOHA_6PGluconate_deHydtase_CS"/>
</dbReference>
<comment type="pathway">
    <text evidence="13">Amino-acid biosynthesis; L-isoleucine biosynthesis; L-isoleucine from 2-oxobutanoate: step 3/4.</text>
</comment>
<keyword evidence="4" id="KW-0001">2Fe-2S</keyword>
<dbReference type="InterPro" id="IPR037237">
    <property type="entry name" value="IlvD/EDD_N"/>
</dbReference>
<evidence type="ECO:0000256" key="8">
    <source>
        <dbReference type="ARBA" id="ARBA00023014"/>
    </source>
</evidence>
<dbReference type="EC" id="4.2.1.9" evidence="14"/>
<dbReference type="Gene3D" id="3.50.30.80">
    <property type="entry name" value="IlvD/EDD C-terminal domain-like"/>
    <property type="match status" value="1"/>
</dbReference>
<organism evidence="18">
    <name type="scientific">mine drainage metagenome</name>
    <dbReference type="NCBI Taxonomy" id="410659"/>
    <lineage>
        <taxon>unclassified sequences</taxon>
        <taxon>metagenomes</taxon>
        <taxon>ecological metagenomes</taxon>
    </lineage>
</organism>
<dbReference type="InterPro" id="IPR050165">
    <property type="entry name" value="DHAD_IlvD/Edd"/>
</dbReference>
<accession>E6QI58</accession>
<evidence type="ECO:0000256" key="15">
    <source>
        <dbReference type="ARBA" id="ARBA00034078"/>
    </source>
</evidence>
<sequence length="583" mass="61267">MASAKISFISESLFTPNIFCIQKDIMTIEGKRNSIPLTEGPSRAAARSYLRGVGFSKDDLHKPIIGIANTWTEIGTCNMHLRDIAEALKQGIREAGGTPMEFNTITISDGITMGTQGMKASLVSREVIADSIELVARGNLFDGIVGIGGCDKNMPGIIMALCRLDIPGMMIYGGSIAPGKLNGVDITIQNVFEGIGAHARGVLDDAGLEALEAAACPGAGACGGQFTANTMAMGAEILGISPIQLSGVPATAADKHEATRTAGRMLMDAVRANRRPSEIITRASIENAIAAVAASGGSTNAVLHFLAIAREMGIELSIDDFDRISDRTPFICDLTPAGKYVARDYQAAGGSRLLAQRLIAANLADGSAITISGKTLAEEAAEAIETPGQPVIKTFADPIKAHGGLVILKGNLAPEGSVMKVAAANRVEHRGPARVFESEDECFLAVQAQKINSGDVLVIRYEGPRGGPGMREMLQVTAAISSNTELSATVALLTDGRFSGATRGFTAGHVAPEAQVCGPIALVHEGDIIHFDIPNRKLTLEVSEEELAKRRAAWKAPAPRWPTGVFAKYVERVRSASEGATTL</sequence>
<dbReference type="UniPathway" id="UPA00049">
    <property type="reaction ID" value="UER00061"/>
</dbReference>
<dbReference type="FunFam" id="3.50.30.80:FF:000001">
    <property type="entry name" value="Dihydroxy-acid dehydratase"/>
    <property type="match status" value="1"/>
</dbReference>
<keyword evidence="3" id="KW-0028">Amino-acid biosynthesis</keyword>
<comment type="catalytic activity">
    <reaction evidence="11">
        <text>(2R)-2,3-dihydroxy-3-methylbutanoate = 3-methyl-2-oxobutanoate + H2O</text>
        <dbReference type="Rhea" id="RHEA:24809"/>
        <dbReference type="ChEBI" id="CHEBI:11851"/>
        <dbReference type="ChEBI" id="CHEBI:15377"/>
        <dbReference type="ChEBI" id="CHEBI:49072"/>
        <dbReference type="EC" id="4.2.1.9"/>
    </reaction>
    <physiologicalReaction direction="left-to-right" evidence="11">
        <dbReference type="Rhea" id="RHEA:24810"/>
    </physiologicalReaction>
</comment>
<comment type="cofactor">
    <cofactor evidence="1">
        <name>Mg(2+)</name>
        <dbReference type="ChEBI" id="CHEBI:18420"/>
    </cofactor>
</comment>
<evidence type="ECO:0000256" key="13">
    <source>
        <dbReference type="ARBA" id="ARBA00029437"/>
    </source>
</evidence>
<evidence type="ECO:0000256" key="9">
    <source>
        <dbReference type="ARBA" id="ARBA00023239"/>
    </source>
</evidence>
<evidence type="ECO:0000256" key="7">
    <source>
        <dbReference type="ARBA" id="ARBA00023004"/>
    </source>
</evidence>
<evidence type="ECO:0000256" key="3">
    <source>
        <dbReference type="ARBA" id="ARBA00022605"/>
    </source>
</evidence>
<dbReference type="PROSITE" id="PS00886">
    <property type="entry name" value="ILVD_EDD_1"/>
    <property type="match status" value="1"/>
</dbReference>
<evidence type="ECO:0000256" key="5">
    <source>
        <dbReference type="ARBA" id="ARBA00022723"/>
    </source>
</evidence>
<keyword evidence="8" id="KW-0411">Iron-sulfur</keyword>
<gene>
    <name evidence="18" type="primary">ilv</name>
    <name evidence="18" type="ORF">CARN6_0218</name>
</gene>
<protein>
    <recommendedName>
        <fullName evidence="14">dihydroxy-acid dehydratase</fullName>
        <ecNumber evidence="14">4.2.1.9</ecNumber>
    </recommendedName>
</protein>
<evidence type="ECO:0000256" key="11">
    <source>
        <dbReference type="ARBA" id="ARBA00029304"/>
    </source>
</evidence>
<feature type="domain" description="Dihydroxy-acid/6-phosphogluconate dehydratase N-terminal" evidence="16">
    <location>
        <begin position="62"/>
        <end position="378"/>
    </location>
</feature>
<feature type="domain" description="Dihydroxy-acid/6-phosphogluconate dehydratase C-terminal" evidence="17">
    <location>
        <begin position="391"/>
        <end position="580"/>
    </location>
</feature>
<comment type="caution">
    <text evidence="18">The sequence shown here is derived from an EMBL/GenBank/DDBJ whole genome shotgun (WGS) entry which is preliminary data.</text>
</comment>
<dbReference type="PANTHER" id="PTHR21000:SF5">
    <property type="entry name" value="DIHYDROXY-ACID DEHYDRATASE, MITOCHONDRIAL"/>
    <property type="match status" value="1"/>
</dbReference>
<name>E6QI58_9ZZZZ</name>
<dbReference type="GO" id="GO:0009099">
    <property type="term" value="P:L-valine biosynthetic process"/>
    <property type="evidence" value="ECO:0007669"/>
    <property type="project" value="UniProtKB-UniPathway"/>
</dbReference>
<dbReference type="GO" id="GO:0004160">
    <property type="term" value="F:dihydroxy-acid dehydratase activity"/>
    <property type="evidence" value="ECO:0007669"/>
    <property type="project" value="UniProtKB-EC"/>
</dbReference>
<comment type="cofactor">
    <cofactor evidence="15">
        <name>[2Fe-2S] cluster</name>
        <dbReference type="ChEBI" id="CHEBI:190135"/>
    </cofactor>
</comment>
<dbReference type="NCBIfam" id="NF002068">
    <property type="entry name" value="PRK00911.1"/>
    <property type="match status" value="1"/>
</dbReference>
<dbReference type="AlphaFoldDB" id="E6QI58"/>
<comment type="similarity">
    <text evidence="2">Belongs to the IlvD/Edd family.</text>
</comment>
<dbReference type="SUPFAM" id="SSF143975">
    <property type="entry name" value="IlvD/EDD N-terminal domain-like"/>
    <property type="match status" value="1"/>
</dbReference>
<keyword evidence="5" id="KW-0479">Metal-binding</keyword>
<dbReference type="PROSITE" id="PS00887">
    <property type="entry name" value="ILVD_EDD_2"/>
    <property type="match status" value="1"/>
</dbReference>
<dbReference type="EMBL" id="CABQ01000040">
    <property type="protein sequence ID" value="CBI06923.1"/>
    <property type="molecule type" value="Genomic_DNA"/>
</dbReference>
<dbReference type="SUPFAM" id="SSF52016">
    <property type="entry name" value="LeuD/IlvD-like"/>
    <property type="match status" value="1"/>
</dbReference>
<dbReference type="PANTHER" id="PTHR21000">
    <property type="entry name" value="DIHYDROXY-ACID DEHYDRATASE DAD"/>
    <property type="match status" value="1"/>
</dbReference>
<dbReference type="InterPro" id="IPR000581">
    <property type="entry name" value="ILV_EDD_N"/>
</dbReference>
<keyword evidence="7" id="KW-0408">Iron</keyword>
<dbReference type="NCBIfam" id="TIGR00110">
    <property type="entry name" value="ilvD"/>
    <property type="match status" value="1"/>
</dbReference>
<dbReference type="InterPro" id="IPR056740">
    <property type="entry name" value="ILV_EDD_C"/>
</dbReference>
<keyword evidence="10" id="KW-0100">Branched-chain amino acid biosynthesis</keyword>
<dbReference type="HAMAP" id="MF_00012">
    <property type="entry name" value="IlvD"/>
    <property type="match status" value="1"/>
</dbReference>
<reference evidence="18" key="1">
    <citation type="submission" date="2009-10" db="EMBL/GenBank/DDBJ databases">
        <title>Diversity of trophic interactions inside an arsenic-rich microbial ecosystem.</title>
        <authorList>
            <person name="Bertin P.N."/>
            <person name="Heinrich-Salmeron A."/>
            <person name="Pelletier E."/>
            <person name="Goulhen-Chollet F."/>
            <person name="Arsene-Ploetze F."/>
            <person name="Gallien S."/>
            <person name="Calteau A."/>
            <person name="Vallenet D."/>
            <person name="Casiot C."/>
            <person name="Chane-Woon-Ming B."/>
            <person name="Giloteaux L."/>
            <person name="Barakat M."/>
            <person name="Bonnefoy V."/>
            <person name="Bruneel O."/>
            <person name="Chandler M."/>
            <person name="Cleiss J."/>
            <person name="Duran R."/>
            <person name="Elbaz-Poulichet F."/>
            <person name="Fonknechten N."/>
            <person name="Lauga B."/>
            <person name="Mornico D."/>
            <person name="Ortet P."/>
            <person name="Schaeffer C."/>
            <person name="Siguier P."/>
            <person name="Alexander Thil Smith A."/>
            <person name="Van Dorsselaer A."/>
            <person name="Weissenbach J."/>
            <person name="Medigue C."/>
            <person name="Le Paslier D."/>
        </authorList>
    </citation>
    <scope>NUCLEOTIDE SEQUENCE</scope>
</reference>
<dbReference type="UniPathway" id="UPA00047">
    <property type="reaction ID" value="UER00057"/>
</dbReference>
<evidence type="ECO:0000256" key="14">
    <source>
        <dbReference type="ARBA" id="ARBA00029490"/>
    </source>
</evidence>
<keyword evidence="6" id="KW-0460">Magnesium</keyword>
<evidence type="ECO:0000256" key="10">
    <source>
        <dbReference type="ARBA" id="ARBA00023304"/>
    </source>
</evidence>
<evidence type="ECO:0000256" key="4">
    <source>
        <dbReference type="ARBA" id="ARBA00022714"/>
    </source>
</evidence>
<evidence type="ECO:0000259" key="16">
    <source>
        <dbReference type="Pfam" id="PF00920"/>
    </source>
</evidence>